<comment type="caution">
    <text evidence="10">The sequence shown here is derived from an EMBL/GenBank/DDBJ whole genome shotgun (WGS) entry which is preliminary data.</text>
</comment>
<evidence type="ECO:0000256" key="4">
    <source>
        <dbReference type="ARBA" id="ARBA00022695"/>
    </source>
</evidence>
<feature type="domain" description="DNA-directed DNA polymerase family B mitochondria/virus" evidence="9">
    <location>
        <begin position="2"/>
        <end position="142"/>
    </location>
</feature>
<proteinExistence type="inferred from homology"/>
<evidence type="ECO:0000256" key="7">
    <source>
        <dbReference type="ARBA" id="ARBA00023125"/>
    </source>
</evidence>
<dbReference type="GO" id="GO:0003887">
    <property type="term" value="F:DNA-directed DNA polymerase activity"/>
    <property type="evidence" value="ECO:0007669"/>
    <property type="project" value="UniProtKB-KW"/>
</dbReference>
<sequence length="287" mass="33825">EYDINSAYPSVIVDLPSLKYGKWIKVKEINSKETIGYYKAVFKIPIQYISPLSLRLKGKLIVNPSGIFATWITWYEADLLRDYIKKLSYGYEYVAWKKEYKPFDKPMRQLYELKRKYKHTNETFYWLVKLVMNSLYGCFVERHRKVDGTITSGILFNSIYGSIITAKTRWKLLKDIGIDNYDKCVAFHTDSVISTEPLKLPISDKLGDWDKEAENYGVILKSGIYQIGKVVKRRGFGLKSVNWIEQLYKFADEMEITIEKERAMKIAECLMRFHNIDRVNIFYEQTK</sequence>
<comment type="similarity">
    <text evidence="1">Belongs to the DNA polymerase type-B family.</text>
</comment>
<dbReference type="InterPro" id="IPR004868">
    <property type="entry name" value="DNA-dir_DNA_pol_B_mt/vir"/>
</dbReference>
<evidence type="ECO:0000256" key="8">
    <source>
        <dbReference type="ARBA" id="ARBA00049244"/>
    </source>
</evidence>
<dbReference type="GO" id="GO:0003677">
    <property type="term" value="F:DNA binding"/>
    <property type="evidence" value="ECO:0007669"/>
    <property type="project" value="UniProtKB-KW"/>
</dbReference>
<dbReference type="EC" id="2.7.7.7" evidence="2"/>
<dbReference type="GO" id="GO:0006260">
    <property type="term" value="P:DNA replication"/>
    <property type="evidence" value="ECO:0007669"/>
    <property type="project" value="UniProtKB-KW"/>
</dbReference>
<dbReference type="Pfam" id="PF03175">
    <property type="entry name" value="DNA_pol_B_2"/>
    <property type="match status" value="1"/>
</dbReference>
<dbReference type="SUPFAM" id="SSF56672">
    <property type="entry name" value="DNA/RNA polymerases"/>
    <property type="match status" value="1"/>
</dbReference>
<evidence type="ECO:0000256" key="5">
    <source>
        <dbReference type="ARBA" id="ARBA00022705"/>
    </source>
</evidence>
<organism evidence="10">
    <name type="scientific">marine sediment metagenome</name>
    <dbReference type="NCBI Taxonomy" id="412755"/>
    <lineage>
        <taxon>unclassified sequences</taxon>
        <taxon>metagenomes</taxon>
        <taxon>ecological metagenomes</taxon>
    </lineage>
</organism>
<evidence type="ECO:0000313" key="10">
    <source>
        <dbReference type="EMBL" id="GAH57833.1"/>
    </source>
</evidence>
<dbReference type="InterPro" id="IPR043502">
    <property type="entry name" value="DNA/RNA_pol_sf"/>
</dbReference>
<evidence type="ECO:0000256" key="6">
    <source>
        <dbReference type="ARBA" id="ARBA00022932"/>
    </source>
</evidence>
<dbReference type="GO" id="GO:0000166">
    <property type="term" value="F:nucleotide binding"/>
    <property type="evidence" value="ECO:0007669"/>
    <property type="project" value="InterPro"/>
</dbReference>
<keyword evidence="4" id="KW-0548">Nucleotidyltransferase</keyword>
<protein>
    <recommendedName>
        <fullName evidence="2">DNA-directed DNA polymerase</fullName>
        <ecNumber evidence="2">2.7.7.7</ecNumber>
    </recommendedName>
</protein>
<keyword evidence="6" id="KW-0239">DNA-directed DNA polymerase</keyword>
<dbReference type="AlphaFoldDB" id="X1IJS8"/>
<evidence type="ECO:0000256" key="3">
    <source>
        <dbReference type="ARBA" id="ARBA00022679"/>
    </source>
</evidence>
<keyword evidence="5" id="KW-0235">DNA replication</keyword>
<evidence type="ECO:0000256" key="1">
    <source>
        <dbReference type="ARBA" id="ARBA00005755"/>
    </source>
</evidence>
<dbReference type="InterPro" id="IPR023211">
    <property type="entry name" value="DNA_pol_palm_dom_sf"/>
</dbReference>
<dbReference type="Gene3D" id="3.90.1600.10">
    <property type="entry name" value="Palm domain of DNA polymerase"/>
    <property type="match status" value="1"/>
</dbReference>
<name>X1IJS8_9ZZZZ</name>
<feature type="non-terminal residue" evidence="10">
    <location>
        <position position="287"/>
    </location>
</feature>
<reference evidence="10" key="1">
    <citation type="journal article" date="2014" name="Front. Microbiol.">
        <title>High frequency of phylogenetically diverse reductive dehalogenase-homologous genes in deep subseafloor sedimentary metagenomes.</title>
        <authorList>
            <person name="Kawai M."/>
            <person name="Futagami T."/>
            <person name="Toyoda A."/>
            <person name="Takaki Y."/>
            <person name="Nishi S."/>
            <person name="Hori S."/>
            <person name="Arai W."/>
            <person name="Tsubouchi T."/>
            <person name="Morono Y."/>
            <person name="Uchiyama I."/>
            <person name="Ito T."/>
            <person name="Fujiyama A."/>
            <person name="Inagaki F."/>
            <person name="Takami H."/>
        </authorList>
    </citation>
    <scope>NUCLEOTIDE SEQUENCE</scope>
    <source>
        <strain evidence="10">Expedition CK06-06</strain>
    </source>
</reference>
<evidence type="ECO:0000256" key="2">
    <source>
        <dbReference type="ARBA" id="ARBA00012417"/>
    </source>
</evidence>
<keyword evidence="7" id="KW-0238">DNA-binding</keyword>
<comment type="catalytic activity">
    <reaction evidence="8">
        <text>DNA(n) + a 2'-deoxyribonucleoside 5'-triphosphate = DNA(n+1) + diphosphate</text>
        <dbReference type="Rhea" id="RHEA:22508"/>
        <dbReference type="Rhea" id="RHEA-COMP:17339"/>
        <dbReference type="Rhea" id="RHEA-COMP:17340"/>
        <dbReference type="ChEBI" id="CHEBI:33019"/>
        <dbReference type="ChEBI" id="CHEBI:61560"/>
        <dbReference type="ChEBI" id="CHEBI:173112"/>
        <dbReference type="EC" id="2.7.7.7"/>
    </reaction>
</comment>
<dbReference type="EMBL" id="BARU01019868">
    <property type="protein sequence ID" value="GAH57833.1"/>
    <property type="molecule type" value="Genomic_DNA"/>
</dbReference>
<gene>
    <name evidence="10" type="ORF">S03H2_32693</name>
</gene>
<evidence type="ECO:0000259" key="9">
    <source>
        <dbReference type="Pfam" id="PF03175"/>
    </source>
</evidence>
<accession>X1IJS8</accession>
<feature type="non-terminal residue" evidence="10">
    <location>
        <position position="1"/>
    </location>
</feature>
<keyword evidence="3" id="KW-0808">Transferase</keyword>